<gene>
    <name evidence="2" type="primary">rny</name>
    <name evidence="2" type="ORF">MBCUT_12980</name>
</gene>
<dbReference type="SMART" id="SM00471">
    <property type="entry name" value="HDc"/>
    <property type="match status" value="1"/>
</dbReference>
<evidence type="ECO:0000313" key="3">
    <source>
        <dbReference type="Proteomes" id="UP000077275"/>
    </source>
</evidence>
<dbReference type="InterPro" id="IPR004454">
    <property type="entry name" value="HD-related"/>
</dbReference>
<keyword evidence="3" id="KW-1185">Reference proteome</keyword>
<sequence>MPVKVLKKEGCPDWVINHSIAVYKKAMEISKNFEDADIDLIKEASLLHDIGRSKTNTICHGIIGAKLAIENGFSKDVGRIIERHVGAGITEEEAVELGLPKKSYLPATIEEKIVSHSDNLINGSEEVDIDFVINKWEKRIPNSDEAIARLKKTHKELLH</sequence>
<dbReference type="NCBIfam" id="TIGR00295">
    <property type="entry name" value="TIGR00295 family protein"/>
    <property type="match status" value="1"/>
</dbReference>
<dbReference type="InterPro" id="IPR006675">
    <property type="entry name" value="HDIG_dom"/>
</dbReference>
<dbReference type="Pfam" id="PF01966">
    <property type="entry name" value="HD"/>
    <property type="match status" value="1"/>
</dbReference>
<dbReference type="CDD" id="cd00077">
    <property type="entry name" value="HDc"/>
    <property type="match status" value="1"/>
</dbReference>
<comment type="caution">
    <text evidence="2">The sequence shown here is derived from an EMBL/GenBank/DDBJ whole genome shotgun (WGS) entry which is preliminary data.</text>
</comment>
<dbReference type="PANTHER" id="PTHR38659">
    <property type="entry name" value="METAL-DEPENDENT PHOSPHOHYDROLASE"/>
    <property type="match status" value="1"/>
</dbReference>
<dbReference type="NCBIfam" id="TIGR00277">
    <property type="entry name" value="HDIG"/>
    <property type="match status" value="1"/>
</dbReference>
<organism evidence="2 3">
    <name type="scientific">Methanobrevibacter cuticularis</name>
    <dbReference type="NCBI Taxonomy" id="47311"/>
    <lineage>
        <taxon>Archaea</taxon>
        <taxon>Methanobacteriati</taxon>
        <taxon>Methanobacteriota</taxon>
        <taxon>Methanomada group</taxon>
        <taxon>Methanobacteria</taxon>
        <taxon>Methanobacteriales</taxon>
        <taxon>Methanobacteriaceae</taxon>
        <taxon>Methanobrevibacter</taxon>
    </lineage>
</organism>
<name>A0A166DNN0_9EURY</name>
<reference evidence="2 3" key="1">
    <citation type="submission" date="2016-04" db="EMBL/GenBank/DDBJ databases">
        <title>Genome sequence of Methanobrevibacter cuticularis DSM 11139.</title>
        <authorList>
            <person name="Poehlein A."/>
            <person name="Seedorf H."/>
            <person name="Daniel R."/>
        </authorList>
    </citation>
    <scope>NUCLEOTIDE SEQUENCE [LARGE SCALE GENOMIC DNA]</scope>
    <source>
        <strain evidence="2 3">DSM 11139</strain>
    </source>
</reference>
<accession>A0A166DNN0</accession>
<dbReference type="OrthoDB" id="52832at2157"/>
<dbReference type="PATRIC" id="fig|47311.3.peg.1419"/>
<dbReference type="EMBL" id="LWMW01000108">
    <property type="protein sequence ID" value="KZX15794.1"/>
    <property type="molecule type" value="Genomic_DNA"/>
</dbReference>
<dbReference type="STRING" id="47311.MBCUT_12980"/>
<proteinExistence type="predicted"/>
<dbReference type="Proteomes" id="UP000077275">
    <property type="component" value="Unassembled WGS sequence"/>
</dbReference>
<dbReference type="PANTHER" id="PTHR38659:SF2">
    <property type="entry name" value="HDIG DOMAIN PROTEIN"/>
    <property type="match status" value="1"/>
</dbReference>
<protein>
    <submittedName>
        <fullName evidence="2">Ribonuclease Y</fullName>
    </submittedName>
</protein>
<dbReference type="InterPro" id="IPR006674">
    <property type="entry name" value="HD_domain"/>
</dbReference>
<dbReference type="AlphaFoldDB" id="A0A166DNN0"/>
<dbReference type="RefSeq" id="WP_067259875.1">
    <property type="nucleotide sequence ID" value="NZ_LWMW01000108.1"/>
</dbReference>
<dbReference type="SUPFAM" id="SSF109604">
    <property type="entry name" value="HD-domain/PDEase-like"/>
    <property type="match status" value="1"/>
</dbReference>
<dbReference type="InterPro" id="IPR003607">
    <property type="entry name" value="HD/PDEase_dom"/>
</dbReference>
<feature type="domain" description="HD/PDEase" evidence="1">
    <location>
        <begin position="11"/>
        <end position="132"/>
    </location>
</feature>
<evidence type="ECO:0000259" key="1">
    <source>
        <dbReference type="SMART" id="SM00471"/>
    </source>
</evidence>
<evidence type="ECO:0000313" key="2">
    <source>
        <dbReference type="EMBL" id="KZX15794.1"/>
    </source>
</evidence>
<dbReference type="Gene3D" id="1.10.3210.10">
    <property type="entry name" value="Hypothetical protein af1432"/>
    <property type="match status" value="1"/>
</dbReference>